<gene>
    <name evidence="3" type="ORF">ABU614_17880</name>
</gene>
<evidence type="ECO:0000313" key="3">
    <source>
        <dbReference type="EMBL" id="XCO74229.1"/>
    </source>
</evidence>
<feature type="signal peptide" evidence="2">
    <location>
        <begin position="1"/>
        <end position="29"/>
    </location>
</feature>
<dbReference type="EMBL" id="CP159925">
    <property type="protein sequence ID" value="XCO74229.1"/>
    <property type="molecule type" value="Genomic_DNA"/>
</dbReference>
<reference evidence="3" key="1">
    <citation type="submission" date="2024-06" db="EMBL/GenBank/DDBJ databases">
        <authorList>
            <person name="Li S."/>
        </authorList>
    </citation>
    <scope>NUCLEOTIDE SEQUENCE</scope>
    <source>
        <strain evidence="3">SR10</strain>
    </source>
</reference>
<feature type="region of interest" description="Disordered" evidence="1">
    <location>
        <begin position="425"/>
        <end position="448"/>
    </location>
</feature>
<organism evidence="3">
    <name type="scientific">Lysobacter firmicutimachus</name>
    <dbReference type="NCBI Taxonomy" id="1792846"/>
    <lineage>
        <taxon>Bacteria</taxon>
        <taxon>Pseudomonadati</taxon>
        <taxon>Pseudomonadota</taxon>
        <taxon>Gammaproteobacteria</taxon>
        <taxon>Lysobacterales</taxon>
        <taxon>Lysobacteraceae</taxon>
        <taxon>Lysobacter</taxon>
    </lineage>
</organism>
<feature type="chain" id="PRO_5043908148" evidence="2">
    <location>
        <begin position="30"/>
        <end position="448"/>
    </location>
</feature>
<protein>
    <submittedName>
        <fullName evidence="3">Uncharacterized protein</fullName>
    </submittedName>
</protein>
<dbReference type="AlphaFoldDB" id="A0AAU8MRK6"/>
<name>A0AAU8MRK6_9GAMM</name>
<evidence type="ECO:0000256" key="1">
    <source>
        <dbReference type="SAM" id="MobiDB-lite"/>
    </source>
</evidence>
<feature type="compositionally biased region" description="Polar residues" evidence="1">
    <location>
        <begin position="437"/>
        <end position="448"/>
    </location>
</feature>
<accession>A0AAU8MRK6</accession>
<evidence type="ECO:0000256" key="2">
    <source>
        <dbReference type="SAM" id="SignalP"/>
    </source>
</evidence>
<keyword evidence="2" id="KW-0732">Signal</keyword>
<sequence length="448" mass="49708">MSVRMRILAEGVHRHVLARFMLTAAAAMASAVASPAPASSCKQRLLQDLGWRFEPDATAPTGVQAGRPCDRADLQDAKAHGDLTVRWPSELSVAERERRLDQLLRHPATVCAYGYALGAATRRAVDRLSANGGFRFTGVQLGWIGFGPTGARHDGWRATAWFGRGYRPAGANSRAIEAFYRGRMRGECGLGRQIAQYAAQLELYGPAGFDREFAADEIAIGTFNRIRRSRSILLGSSAGEFSRDGIAVQASRSGRQAFMGLPGFIYHVFDRSALDDINNQAENFVVYDVSAAAADALRRHRGFEHYNRRNREIWTLARGLRPRPLRRYYERLLYERDPALRAELSADARAALARIDTELSDPFYRGFEVYVHKQGVKPVGYHIARLLDRNPRTPFRIELGLHNLHTTLYRRYIAHRLAQCGARAETPASDPAAGATTAVSGRSGSPVR</sequence>
<proteinExistence type="predicted"/>